<dbReference type="RefSeq" id="XP_028155531.1">
    <property type="nucleotide sequence ID" value="XM_028299730.1"/>
</dbReference>
<dbReference type="GO" id="GO:0007165">
    <property type="term" value="P:signal transduction"/>
    <property type="evidence" value="ECO:0007669"/>
    <property type="project" value="InterPro"/>
</dbReference>
<sequence length="1060" mass="120614">MFNKKRSDSRKKSARFCRLDELVLPNSKLKFCPDQLQNLNYIINKRLQQNISTGTEKTLLLARSVSERLIQRLMCGAGMLDPRFSSKYLISNSQHKSGYGNAAVMSGVHGGVRAIIKAKTKHDSFVVCIDYSVNLVIFRVYCADHTYCTLRLPVDTTAETIKLVAAEKLKMRQSDELLLVEVKSNGDRVVSKDNDISIPTALSLNGRIFVSPKDHLDALTCLKEQEESTPGIDGDLEIFSTKELAYYITLFDWDLFWKDKVQARLVELLAIAASKEVPSTPLHVDESVLCGIPGKVVDSYSLYSILKVPPDKHVYYGPGGNIPRFPDPRDFRLAIVDEPSGIRLKIEFLSPALSNITIDVTILVAVGIDSWPSSTDFPSRISLGHSDCLLYHQATQTGTFLVGFGVHSSAWQIRVPAAEQVILSHYGTNSTVRTVLDMMYLILDDIDRSRGTRKHQVSYKILSKYLLLTILLEDLECNSRNPITDMLSWAPLYLSTHLLRLLDKGVAKLLLEKQPNYFFRKSNLLVNPGHLSDDDYIIEANNLKLIMARFFDESLMSTRGNEDFNRIIQAQESEMILLYKWKDLVEGLLPPPGTRGRRFCFAGSKNQQEIAHTQYTVRQLEYIGMLLNKMLVVKQNILRVDHTVEDILNNQNYHHDHPLEDIIFILVTIMDQARDQYLSSQTNPAILKNRLKIKSNFNNHTSRLVDIMRKDKELISLVTFEDDLSLVKTILKWLYRGMDQSKRYLGPILRPYLNNIFASSHAISWHLESIKDRMSNDELAALGSFAELVNSGKITPAQGLIDSVNKNWSWAKNMLSMVQKNTLRVIYISERGRVYRHILSLPSYQRKNVESGSKTLEGPNDKKEIRRQKTLPNRSYFNSILNEKSEPEGEDIVPQHEHLKIASPLNFILNKKHRKGEHRGSGDIFKALAAMQKLSMFQEAALNLPAEERLEILELIQSIQTSKARRSAAKRWSGTIPQVHHKCKNLPKGESIQKYTPKEESAGIKVKEDTEKNGKEVVRKTSVLLESCRAARIKEDSVVFYLNDSFKIKSLLNKSDSFKY</sequence>
<gene>
    <name evidence="2" type="primary">LOC114349380</name>
</gene>
<dbReference type="InterPro" id="IPR029071">
    <property type="entry name" value="Ubiquitin-like_domsf"/>
</dbReference>
<dbReference type="PANTHER" id="PTHR10656">
    <property type="entry name" value="CELL FATE DETERMINING PROTEIN MAB21-RELATED"/>
    <property type="match status" value="1"/>
</dbReference>
<proteinExistence type="predicted"/>
<accession>A0A6P7H0M2</accession>
<dbReference type="AlphaFoldDB" id="A0A6P7H0M2"/>
<dbReference type="InParanoid" id="A0A6P7H0M2"/>
<dbReference type="OrthoDB" id="5948335at2759"/>
<name>A0A6P7H0M2_DIAVI</name>
<dbReference type="PANTHER" id="PTHR10656:SF70">
    <property type="entry name" value="PROTEIN MAB-21-RELATED"/>
    <property type="match status" value="1"/>
</dbReference>
<reference evidence="2" key="1">
    <citation type="submission" date="2025-08" db="UniProtKB">
        <authorList>
            <consortium name="RefSeq"/>
        </authorList>
    </citation>
    <scope>IDENTIFICATION</scope>
    <source>
        <tissue evidence="2">Whole insect</tissue>
    </source>
</reference>
<evidence type="ECO:0000259" key="1">
    <source>
        <dbReference type="PROSITE" id="PS50200"/>
    </source>
</evidence>
<dbReference type="Gene3D" id="3.10.20.90">
    <property type="entry name" value="Phosphatidylinositol 3-kinase Catalytic Subunit, Chain A, domain 1"/>
    <property type="match status" value="1"/>
</dbReference>
<protein>
    <submittedName>
        <fullName evidence="2">Uncharacterized protein LOC114349380</fullName>
    </submittedName>
</protein>
<dbReference type="SUPFAM" id="SSF54236">
    <property type="entry name" value="Ubiquitin-like"/>
    <property type="match status" value="1"/>
</dbReference>
<organism evidence="2">
    <name type="scientific">Diabrotica virgifera virgifera</name>
    <name type="common">western corn rootworm</name>
    <dbReference type="NCBI Taxonomy" id="50390"/>
    <lineage>
        <taxon>Eukaryota</taxon>
        <taxon>Metazoa</taxon>
        <taxon>Ecdysozoa</taxon>
        <taxon>Arthropoda</taxon>
        <taxon>Hexapoda</taxon>
        <taxon>Insecta</taxon>
        <taxon>Pterygota</taxon>
        <taxon>Neoptera</taxon>
        <taxon>Endopterygota</taxon>
        <taxon>Coleoptera</taxon>
        <taxon>Polyphaga</taxon>
        <taxon>Cucujiformia</taxon>
        <taxon>Chrysomeloidea</taxon>
        <taxon>Chrysomelidae</taxon>
        <taxon>Galerucinae</taxon>
        <taxon>Diabroticina</taxon>
        <taxon>Diabroticites</taxon>
        <taxon>Diabrotica</taxon>
    </lineage>
</organism>
<evidence type="ECO:0000313" key="2">
    <source>
        <dbReference type="RefSeq" id="XP_028155531.1"/>
    </source>
</evidence>
<dbReference type="PROSITE" id="PS50200">
    <property type="entry name" value="RA"/>
    <property type="match status" value="1"/>
</dbReference>
<feature type="domain" description="Ras-associating" evidence="1">
    <location>
        <begin position="134"/>
        <end position="215"/>
    </location>
</feature>
<dbReference type="InterPro" id="IPR000159">
    <property type="entry name" value="RA_dom"/>
</dbReference>